<feature type="binding site" evidence="2">
    <location>
        <position position="74"/>
    </location>
    <ligand>
        <name>Mg(2+)</name>
        <dbReference type="ChEBI" id="CHEBI:18420"/>
        <label>3</label>
    </ligand>
</feature>
<keyword evidence="2" id="KW-0547">Nucleotide-binding</keyword>
<feature type="binding site" evidence="2">
    <location>
        <position position="325"/>
    </location>
    <ligand>
        <name>substrate</name>
    </ligand>
</feature>
<keyword evidence="2" id="KW-0460">Magnesium</keyword>
<feature type="binding site" evidence="2">
    <location>
        <position position="266"/>
    </location>
    <ligand>
        <name>substrate</name>
    </ligand>
</feature>
<dbReference type="RefSeq" id="WP_035013972.1">
    <property type="nucleotide sequence ID" value="NZ_ARZY01000009.1"/>
</dbReference>
<dbReference type="HAMAP" id="MF_02128">
    <property type="entry name" value="TMP_kinase"/>
    <property type="match status" value="1"/>
</dbReference>
<keyword evidence="2" id="KW-0479">Metal-binding</keyword>
<dbReference type="PANTHER" id="PTHR30270:SF0">
    <property type="entry name" value="THIAMINE-MONOPHOSPHATE KINASE"/>
    <property type="match status" value="1"/>
</dbReference>
<evidence type="ECO:0000313" key="5">
    <source>
        <dbReference type="EMBL" id="EWH10781.1"/>
    </source>
</evidence>
<dbReference type="UniPathway" id="UPA00060">
    <property type="reaction ID" value="UER00142"/>
</dbReference>
<dbReference type="Proteomes" id="UP000019276">
    <property type="component" value="Unassembled WGS sequence"/>
</dbReference>
<keyword evidence="2 5" id="KW-0418">Kinase</keyword>
<dbReference type="InterPro" id="IPR016188">
    <property type="entry name" value="PurM-like_N"/>
</dbReference>
<dbReference type="CDD" id="cd02194">
    <property type="entry name" value="ThiL"/>
    <property type="match status" value="1"/>
</dbReference>
<dbReference type="PATRIC" id="fig|1328313.3.peg.1434"/>
<feature type="binding site" evidence="2">
    <location>
        <position position="215"/>
    </location>
    <ligand>
        <name>Mg(2+)</name>
        <dbReference type="ChEBI" id="CHEBI:18420"/>
        <label>3</label>
    </ligand>
</feature>
<dbReference type="eggNOG" id="COG0611">
    <property type="taxonomic scope" value="Bacteria"/>
</dbReference>
<evidence type="ECO:0000259" key="4">
    <source>
        <dbReference type="Pfam" id="PF02769"/>
    </source>
</evidence>
<evidence type="ECO:0000313" key="6">
    <source>
        <dbReference type="Proteomes" id="UP000019276"/>
    </source>
</evidence>
<dbReference type="InterPro" id="IPR006283">
    <property type="entry name" value="ThiL-like"/>
</dbReference>
<dbReference type="Gene3D" id="3.30.1330.10">
    <property type="entry name" value="PurM-like, N-terminal domain"/>
    <property type="match status" value="1"/>
</dbReference>
<feature type="binding site" evidence="2">
    <location>
        <position position="27"/>
    </location>
    <ligand>
        <name>Mg(2+)</name>
        <dbReference type="ChEBI" id="CHEBI:18420"/>
        <label>3</label>
    </ligand>
</feature>
<reference evidence="5 6" key="1">
    <citation type="journal article" date="2014" name="Genome Announc.">
        <title>Draft Genome Sequence of the Agar-Degrading Bacterium Catenovulum sp. Strain DS-2, Isolated from Intestines of Haliotis diversicolor.</title>
        <authorList>
            <person name="Shan D."/>
            <person name="Li X."/>
            <person name="Gu Z."/>
            <person name="Wei G."/>
            <person name="Gao Z."/>
            <person name="Shao Z."/>
        </authorList>
    </citation>
    <scope>NUCLEOTIDE SEQUENCE [LARGE SCALE GENOMIC DNA]</scope>
    <source>
        <strain evidence="5 6">DS-2</strain>
    </source>
</reference>
<feature type="binding site" evidence="2">
    <location>
        <position position="27"/>
    </location>
    <ligand>
        <name>Mg(2+)</name>
        <dbReference type="ChEBI" id="CHEBI:18420"/>
        <label>4</label>
    </ligand>
</feature>
<feature type="binding site" evidence="2">
    <location>
        <position position="53"/>
    </location>
    <ligand>
        <name>substrate</name>
    </ligand>
</feature>
<gene>
    <name evidence="2" type="primary">thiL</name>
    <name evidence="5" type="ORF">DS2_07011</name>
</gene>
<feature type="binding site" evidence="2">
    <location>
        <begin position="123"/>
        <end position="124"/>
    </location>
    <ligand>
        <name>ATP</name>
        <dbReference type="ChEBI" id="CHEBI:30616"/>
    </ligand>
</feature>
<evidence type="ECO:0000256" key="2">
    <source>
        <dbReference type="HAMAP-Rule" id="MF_02128"/>
    </source>
</evidence>
<keyword evidence="2" id="KW-0808">Transferase</keyword>
<comment type="caution">
    <text evidence="5">The sequence shown here is derived from an EMBL/GenBank/DDBJ whole genome shotgun (WGS) entry which is preliminary data.</text>
</comment>
<feature type="binding site" evidence="2">
    <location>
        <position position="148"/>
    </location>
    <ligand>
        <name>ATP</name>
        <dbReference type="ChEBI" id="CHEBI:30616"/>
    </ligand>
</feature>
<name>W7QFW2_9ALTE</name>
<feature type="binding site" evidence="2">
    <location>
        <position position="217"/>
    </location>
    <ligand>
        <name>ATP</name>
        <dbReference type="ChEBI" id="CHEBI:30616"/>
    </ligand>
</feature>
<dbReference type="GO" id="GO:0009229">
    <property type="term" value="P:thiamine diphosphate biosynthetic process"/>
    <property type="evidence" value="ECO:0007669"/>
    <property type="project" value="UniProtKB-UniRule"/>
</dbReference>
<dbReference type="InterPro" id="IPR036921">
    <property type="entry name" value="PurM-like_N_sf"/>
</dbReference>
<dbReference type="Pfam" id="PF02769">
    <property type="entry name" value="AIRS_C"/>
    <property type="match status" value="1"/>
</dbReference>
<comment type="catalytic activity">
    <reaction evidence="2">
        <text>thiamine phosphate + ATP = thiamine diphosphate + ADP</text>
        <dbReference type="Rhea" id="RHEA:15913"/>
        <dbReference type="ChEBI" id="CHEBI:30616"/>
        <dbReference type="ChEBI" id="CHEBI:37575"/>
        <dbReference type="ChEBI" id="CHEBI:58937"/>
        <dbReference type="ChEBI" id="CHEBI:456216"/>
        <dbReference type="EC" id="2.7.4.16"/>
    </reaction>
</comment>
<protein>
    <recommendedName>
        <fullName evidence="2">Thiamine-monophosphate kinase</fullName>
        <shortName evidence="2">TMP kinase</shortName>
        <shortName evidence="2">Thiamine-phosphate kinase</shortName>
        <ecNumber evidence="2">2.7.4.16</ecNumber>
    </recommendedName>
</protein>
<dbReference type="EC" id="2.7.4.16" evidence="2"/>
<feature type="binding site" evidence="2">
    <location>
        <position position="45"/>
    </location>
    <ligand>
        <name>Mg(2+)</name>
        <dbReference type="ChEBI" id="CHEBI:18420"/>
        <label>1</label>
    </ligand>
</feature>
<feature type="binding site" evidence="2">
    <location>
        <position position="124"/>
    </location>
    <ligand>
        <name>Mg(2+)</name>
        <dbReference type="ChEBI" id="CHEBI:18420"/>
        <label>1</label>
    </ligand>
</feature>
<feature type="binding site" evidence="2">
    <location>
        <position position="74"/>
    </location>
    <ligand>
        <name>Mg(2+)</name>
        <dbReference type="ChEBI" id="CHEBI:18420"/>
        <label>2</label>
    </ligand>
</feature>
<dbReference type="SUPFAM" id="SSF55326">
    <property type="entry name" value="PurM N-terminal domain-like"/>
    <property type="match status" value="1"/>
</dbReference>
<keyword evidence="2" id="KW-0067">ATP-binding</keyword>
<dbReference type="PANTHER" id="PTHR30270">
    <property type="entry name" value="THIAMINE-MONOPHOSPHATE KINASE"/>
    <property type="match status" value="1"/>
</dbReference>
<accession>W7QFW2</accession>
<proteinExistence type="inferred from homology"/>
<dbReference type="GO" id="GO:0009228">
    <property type="term" value="P:thiamine biosynthetic process"/>
    <property type="evidence" value="ECO:0007669"/>
    <property type="project" value="UniProtKB-KW"/>
</dbReference>
<feature type="binding site" evidence="2">
    <location>
        <position position="74"/>
    </location>
    <ligand>
        <name>Mg(2+)</name>
        <dbReference type="ChEBI" id="CHEBI:18420"/>
        <label>4</label>
    </ligand>
</feature>
<dbReference type="PIRSF" id="PIRSF005303">
    <property type="entry name" value="Thiam_monoph_kin"/>
    <property type="match status" value="1"/>
</dbReference>
<keyword evidence="6" id="KW-1185">Reference proteome</keyword>
<dbReference type="GO" id="GO:0009030">
    <property type="term" value="F:thiamine-phosphate kinase activity"/>
    <property type="evidence" value="ECO:0007669"/>
    <property type="project" value="UniProtKB-UniRule"/>
</dbReference>
<organism evidence="5 6">
    <name type="scientific">Catenovulum agarivorans DS-2</name>
    <dbReference type="NCBI Taxonomy" id="1328313"/>
    <lineage>
        <taxon>Bacteria</taxon>
        <taxon>Pseudomonadati</taxon>
        <taxon>Pseudomonadota</taxon>
        <taxon>Gammaproteobacteria</taxon>
        <taxon>Alteromonadales</taxon>
        <taxon>Alteromonadaceae</taxon>
        <taxon>Catenovulum</taxon>
    </lineage>
</organism>
<comment type="similarity">
    <text evidence="2">Belongs to the thiamine-monophosphate kinase family.</text>
</comment>
<dbReference type="EMBL" id="ARZY01000009">
    <property type="protein sequence ID" value="EWH10781.1"/>
    <property type="molecule type" value="Genomic_DNA"/>
</dbReference>
<dbReference type="GO" id="GO:0005524">
    <property type="term" value="F:ATP binding"/>
    <property type="evidence" value="ECO:0007669"/>
    <property type="project" value="UniProtKB-UniRule"/>
</dbReference>
<dbReference type="GO" id="GO:0000287">
    <property type="term" value="F:magnesium ion binding"/>
    <property type="evidence" value="ECO:0007669"/>
    <property type="project" value="UniProtKB-UniRule"/>
</dbReference>
<feature type="binding site" evidence="2">
    <location>
        <position position="218"/>
    </location>
    <ligand>
        <name>Mg(2+)</name>
        <dbReference type="ChEBI" id="CHEBI:18420"/>
        <label>5</label>
    </ligand>
</feature>
<dbReference type="OrthoDB" id="9802811at2"/>
<comment type="function">
    <text evidence="2">Catalyzes the ATP-dependent phosphorylation of thiamine-monophosphate (TMP) to form thiamine-pyrophosphate (TPP), the active form of vitamin B1.</text>
</comment>
<feature type="domain" description="PurM-like C-terminal" evidence="4">
    <location>
        <begin position="152"/>
        <end position="305"/>
    </location>
</feature>
<evidence type="ECO:0000256" key="1">
    <source>
        <dbReference type="ARBA" id="ARBA00022977"/>
    </source>
</evidence>
<dbReference type="Gene3D" id="3.90.650.10">
    <property type="entry name" value="PurM-like C-terminal domain"/>
    <property type="match status" value="1"/>
</dbReference>
<feature type="binding site" evidence="2">
    <location>
        <position position="46"/>
    </location>
    <ligand>
        <name>Mg(2+)</name>
        <dbReference type="ChEBI" id="CHEBI:18420"/>
        <label>2</label>
    </ligand>
</feature>
<comment type="pathway">
    <text evidence="2">Cofactor biosynthesis; thiamine diphosphate biosynthesis; thiamine diphosphate from thiamine phosphate: step 1/1.</text>
</comment>
<comment type="caution">
    <text evidence="2">Lacks conserved residue(s) required for the propagation of feature annotation.</text>
</comment>
<feature type="binding site" evidence="2">
    <location>
        <position position="44"/>
    </location>
    <ligand>
        <name>Mg(2+)</name>
        <dbReference type="ChEBI" id="CHEBI:18420"/>
        <label>4</label>
    </ligand>
</feature>
<dbReference type="Pfam" id="PF00586">
    <property type="entry name" value="AIRS"/>
    <property type="match status" value="1"/>
</dbReference>
<dbReference type="InterPro" id="IPR010918">
    <property type="entry name" value="PurM-like_C_dom"/>
</dbReference>
<dbReference type="STRING" id="1328313.DS2_07011"/>
<dbReference type="NCBIfam" id="TIGR01379">
    <property type="entry name" value="thiL"/>
    <property type="match status" value="1"/>
</dbReference>
<dbReference type="AlphaFoldDB" id="W7QFW2"/>
<comment type="miscellaneous">
    <text evidence="2">Reaction mechanism of ThiL seems to utilize a direct, inline transfer of the gamma-phosphate of ATP to TMP rather than a phosphorylated enzyme intermediate.</text>
</comment>
<feature type="binding site" evidence="2">
    <location>
        <position position="46"/>
    </location>
    <ligand>
        <name>Mg(2+)</name>
        <dbReference type="ChEBI" id="CHEBI:18420"/>
        <label>1</label>
    </ligand>
</feature>
<feature type="domain" description="PurM-like N-terminal" evidence="3">
    <location>
        <begin position="25"/>
        <end position="140"/>
    </location>
</feature>
<evidence type="ECO:0000259" key="3">
    <source>
        <dbReference type="Pfam" id="PF00586"/>
    </source>
</evidence>
<dbReference type="InterPro" id="IPR036676">
    <property type="entry name" value="PurM-like_C_sf"/>
</dbReference>
<dbReference type="SUPFAM" id="SSF56042">
    <property type="entry name" value="PurM C-terminal domain-like"/>
    <property type="match status" value="1"/>
</dbReference>
<sequence>MAEFELIAQHFTFGHKPESVVLDKGDDCALIKPLTSSEKLLAITTDSLVAGTHFLADIQPKALASRALNSNLSDLAAMGATPKWYSLALTLPKNIANNQVWLSEFSQQLAALNEEYGCYLIGGDTTSGPLAVTISIIGEVEHSQAMLRENAQVGDLVCVTGSLGDAVGGLQFVLNSDLTAVQPAYKQHLLTRFNHPTPRVAFGLAAKQFVRCAIDVSDGLVADLSHIVKASQVSAEIKLSQLPLSDALVGQFGQMQAIEYAATGGDDYELCFTINPAHLMDINKIAEQTGVVVTVVGEITQSEQNNHQVFTLLDGQTQQLTQLGYQHFA</sequence>
<keyword evidence="1 2" id="KW-0784">Thiamine biosynthesis</keyword>